<evidence type="ECO:0000313" key="2">
    <source>
        <dbReference type="EMBL" id="PUU73930.1"/>
    </source>
</evidence>
<proteinExistence type="predicted"/>
<dbReference type="Proteomes" id="UP000244722">
    <property type="component" value="Unassembled WGS sequence"/>
</dbReference>
<organism evidence="2 3">
    <name type="scientific">Tuber borchii</name>
    <name type="common">White truffle</name>
    <dbReference type="NCBI Taxonomy" id="42251"/>
    <lineage>
        <taxon>Eukaryota</taxon>
        <taxon>Fungi</taxon>
        <taxon>Dikarya</taxon>
        <taxon>Ascomycota</taxon>
        <taxon>Pezizomycotina</taxon>
        <taxon>Pezizomycetes</taxon>
        <taxon>Pezizales</taxon>
        <taxon>Tuberaceae</taxon>
        <taxon>Tuber</taxon>
    </lineage>
</organism>
<protein>
    <submittedName>
        <fullName evidence="2">Uncharacterized protein</fullName>
    </submittedName>
</protein>
<evidence type="ECO:0000313" key="3">
    <source>
        <dbReference type="Proteomes" id="UP000244722"/>
    </source>
</evidence>
<feature type="compositionally biased region" description="Polar residues" evidence="1">
    <location>
        <begin position="1"/>
        <end position="10"/>
    </location>
</feature>
<comment type="caution">
    <text evidence="2">The sequence shown here is derived from an EMBL/GenBank/DDBJ whole genome shotgun (WGS) entry which is preliminary data.</text>
</comment>
<dbReference type="EMBL" id="NESQ01000333">
    <property type="protein sequence ID" value="PUU73930.1"/>
    <property type="molecule type" value="Genomic_DNA"/>
</dbReference>
<sequence>MEQNNNNHTILHQDRRSNTRYSTKPNRHEDTPRNAIPAFGWTSFSLRCLTAIDLAVGVLSHLKMSGDILNVQVVAKYTILKILEHITRRAGEAVSRVTGRISLADGREWKDAMVCPAGYRNNRGTHGSSGEKWVQLRFPGYWVQIAIYTISAYRIGGVITRIVRSTISRVYVSRYSRSSRPHSWPIFKALENSLANIRSLAVGPVKEVTASKIDSITDKINNSMTTKKK</sequence>
<reference evidence="2 3" key="1">
    <citation type="submission" date="2017-04" db="EMBL/GenBank/DDBJ databases">
        <title>Draft genome sequence of Tuber borchii Vittad., a whitish edible truffle.</title>
        <authorList>
            <consortium name="DOE Joint Genome Institute"/>
            <person name="Murat C."/>
            <person name="Kuo A."/>
            <person name="Barry K.W."/>
            <person name="Clum A."/>
            <person name="Dockter R.B."/>
            <person name="Fauchery L."/>
            <person name="Iotti M."/>
            <person name="Kohler A."/>
            <person name="Labutti K."/>
            <person name="Lindquist E.A."/>
            <person name="Lipzen A."/>
            <person name="Ohm R.A."/>
            <person name="Wang M."/>
            <person name="Grigoriev I.V."/>
            <person name="Zambonelli A."/>
            <person name="Martin F.M."/>
        </authorList>
    </citation>
    <scope>NUCLEOTIDE SEQUENCE [LARGE SCALE GENOMIC DNA]</scope>
    <source>
        <strain evidence="2 3">Tbo3840</strain>
    </source>
</reference>
<accession>A0A2T6ZEL2</accession>
<name>A0A2T6ZEL2_TUBBO</name>
<dbReference type="AlphaFoldDB" id="A0A2T6ZEL2"/>
<gene>
    <name evidence="2" type="ORF">B9Z19DRAFT_1196579</name>
</gene>
<feature type="region of interest" description="Disordered" evidence="1">
    <location>
        <begin position="1"/>
        <end position="32"/>
    </location>
</feature>
<keyword evidence="3" id="KW-1185">Reference proteome</keyword>
<dbReference type="OrthoDB" id="44736at2759"/>
<evidence type="ECO:0000256" key="1">
    <source>
        <dbReference type="SAM" id="MobiDB-lite"/>
    </source>
</evidence>